<comment type="caution">
    <text evidence="1">The sequence shown here is derived from an EMBL/GenBank/DDBJ whole genome shotgun (WGS) entry which is preliminary data.</text>
</comment>
<name>A0A834X0G7_9FABA</name>
<sequence length="199" mass="22176">MQQKIPDLAYFEYNLVSKLLIEENNFTEGEIPSEALNMMTSHTPAMSKKQWAGFGFLLANNGSVSNPTRARVEYQDAGSNPKSIDVYIQSEHTPCKGDTERQSLGGNKARSFQNVVFVSETRVGSNRADDILRSLGFNSFYKVDYMGYAGSLWVLWDQREINLNNQGSIFQEIHAILEINRAGLLSVVAIPLLAGLYSA</sequence>
<dbReference type="EMBL" id="JAAIUW010000004">
    <property type="protein sequence ID" value="KAF7836017.1"/>
    <property type="molecule type" value="Genomic_DNA"/>
</dbReference>
<keyword evidence="1" id="KW-0808">Transferase</keyword>
<reference evidence="1" key="1">
    <citation type="submission" date="2020-09" db="EMBL/GenBank/DDBJ databases">
        <title>Genome-Enabled Discovery of Anthraquinone Biosynthesis in Senna tora.</title>
        <authorList>
            <person name="Kang S.-H."/>
            <person name="Pandey R.P."/>
            <person name="Lee C.-M."/>
            <person name="Sim J.-S."/>
            <person name="Jeong J.-T."/>
            <person name="Choi B.-S."/>
            <person name="Jung M."/>
            <person name="Ginzburg D."/>
            <person name="Zhao K."/>
            <person name="Won S.Y."/>
            <person name="Oh T.-J."/>
            <person name="Yu Y."/>
            <person name="Kim N.-H."/>
            <person name="Lee O.R."/>
            <person name="Lee T.-H."/>
            <person name="Bashyal P."/>
            <person name="Kim T.-S."/>
            <person name="Lee W.-H."/>
            <person name="Kawkins C."/>
            <person name="Kim C.-K."/>
            <person name="Kim J.S."/>
            <person name="Ahn B.O."/>
            <person name="Rhee S.Y."/>
            <person name="Sohng J.K."/>
        </authorList>
    </citation>
    <scope>NUCLEOTIDE SEQUENCE</scope>
    <source>
        <tissue evidence="1">Leaf</tissue>
    </source>
</reference>
<protein>
    <submittedName>
        <fullName evidence="1">Reverse transcriptase</fullName>
    </submittedName>
</protein>
<evidence type="ECO:0000313" key="1">
    <source>
        <dbReference type="EMBL" id="KAF7836017.1"/>
    </source>
</evidence>
<organism evidence="1 2">
    <name type="scientific">Senna tora</name>
    <dbReference type="NCBI Taxonomy" id="362788"/>
    <lineage>
        <taxon>Eukaryota</taxon>
        <taxon>Viridiplantae</taxon>
        <taxon>Streptophyta</taxon>
        <taxon>Embryophyta</taxon>
        <taxon>Tracheophyta</taxon>
        <taxon>Spermatophyta</taxon>
        <taxon>Magnoliopsida</taxon>
        <taxon>eudicotyledons</taxon>
        <taxon>Gunneridae</taxon>
        <taxon>Pentapetalae</taxon>
        <taxon>rosids</taxon>
        <taxon>fabids</taxon>
        <taxon>Fabales</taxon>
        <taxon>Fabaceae</taxon>
        <taxon>Caesalpinioideae</taxon>
        <taxon>Cassia clade</taxon>
        <taxon>Senna</taxon>
    </lineage>
</organism>
<evidence type="ECO:0000313" key="2">
    <source>
        <dbReference type="Proteomes" id="UP000634136"/>
    </source>
</evidence>
<keyword evidence="1" id="KW-0695">RNA-directed DNA polymerase</keyword>
<dbReference type="GO" id="GO:0003964">
    <property type="term" value="F:RNA-directed DNA polymerase activity"/>
    <property type="evidence" value="ECO:0007669"/>
    <property type="project" value="UniProtKB-KW"/>
</dbReference>
<keyword evidence="1" id="KW-0548">Nucleotidyltransferase</keyword>
<dbReference type="Proteomes" id="UP000634136">
    <property type="component" value="Unassembled WGS sequence"/>
</dbReference>
<dbReference type="OrthoDB" id="1434605at2759"/>
<accession>A0A834X0G7</accession>
<proteinExistence type="predicted"/>
<gene>
    <name evidence="1" type="ORF">G2W53_010876</name>
</gene>
<dbReference type="AlphaFoldDB" id="A0A834X0G7"/>
<dbReference type="PANTHER" id="PTHR35218">
    <property type="entry name" value="RNASE H DOMAIN-CONTAINING PROTEIN"/>
    <property type="match status" value="1"/>
</dbReference>
<keyword evidence="2" id="KW-1185">Reference proteome</keyword>
<dbReference type="PANTHER" id="PTHR35218:SF9">
    <property type="entry name" value="ENDONUCLEASE_EXONUCLEASE_PHOSPHATASE DOMAIN-CONTAINING PROTEIN"/>
    <property type="match status" value="1"/>
</dbReference>